<dbReference type="InterPro" id="IPR018551">
    <property type="entry name" value="DUF2007"/>
</dbReference>
<feature type="domain" description="DUF2007" evidence="1">
    <location>
        <begin position="10"/>
        <end position="70"/>
    </location>
</feature>
<keyword evidence="3" id="KW-1185">Reference proteome</keyword>
<accession>A0A1B8TZB1</accession>
<evidence type="ECO:0000313" key="3">
    <source>
        <dbReference type="Proteomes" id="UP000092584"/>
    </source>
</evidence>
<name>A0A1B8TZB1_9FLAO</name>
<reference evidence="3" key="1">
    <citation type="submission" date="2016-02" db="EMBL/GenBank/DDBJ databases">
        <authorList>
            <person name="Shin S.-K."/>
            <person name="Yi H."/>
            <person name="Kim E."/>
        </authorList>
    </citation>
    <scope>NUCLEOTIDE SEQUENCE [LARGE SCALE GENOMIC DNA]</scope>
    <source>
        <strain evidence="3">LPB0003</strain>
    </source>
</reference>
<organism evidence="2 3">
    <name type="scientific">Polaribacter vadi</name>
    <dbReference type="NCBI Taxonomy" id="1774273"/>
    <lineage>
        <taxon>Bacteria</taxon>
        <taxon>Pseudomonadati</taxon>
        <taxon>Bacteroidota</taxon>
        <taxon>Flavobacteriia</taxon>
        <taxon>Flavobacteriales</taxon>
        <taxon>Flavobacteriaceae</taxon>
    </lineage>
</organism>
<dbReference type="EMBL" id="LSFM01000021">
    <property type="protein sequence ID" value="OBY64988.1"/>
    <property type="molecule type" value="Genomic_DNA"/>
</dbReference>
<dbReference type="Gene3D" id="3.30.70.790">
    <property type="entry name" value="UreE, C-terminal domain"/>
    <property type="match status" value="1"/>
</dbReference>
<dbReference type="KEGG" id="pob:LPB03_06230"/>
<dbReference type="AlphaFoldDB" id="A0A1B8TZB1"/>
<evidence type="ECO:0000259" key="1">
    <source>
        <dbReference type="Pfam" id="PF09413"/>
    </source>
</evidence>
<sequence length="76" mass="8572">MKNEHVKLFTDTSIIINGLKSLLEKENINYRVKDNFESARLGGFGQPLASVELHVLENDLEKAEIVLAAYKEKINA</sequence>
<proteinExistence type="predicted"/>
<dbReference type="RefSeq" id="WP_065318742.1">
    <property type="nucleotide sequence ID" value="NZ_CP017477.1"/>
</dbReference>
<dbReference type="OrthoDB" id="1149279at2"/>
<dbReference type="InterPro" id="IPR011322">
    <property type="entry name" value="N-reg_PII-like_a/b"/>
</dbReference>
<comment type="caution">
    <text evidence="2">The sequence shown here is derived from an EMBL/GenBank/DDBJ whole genome shotgun (WGS) entry which is preliminary data.</text>
</comment>
<dbReference type="Pfam" id="PF09413">
    <property type="entry name" value="DUF2007"/>
    <property type="match status" value="1"/>
</dbReference>
<dbReference type="Proteomes" id="UP000092584">
    <property type="component" value="Unassembled WGS sequence"/>
</dbReference>
<protein>
    <recommendedName>
        <fullName evidence="1">DUF2007 domain-containing protein</fullName>
    </recommendedName>
</protein>
<gene>
    <name evidence="2" type="ORF">LPB3_06255</name>
</gene>
<evidence type="ECO:0000313" key="2">
    <source>
        <dbReference type="EMBL" id="OBY64988.1"/>
    </source>
</evidence>
<dbReference type="SUPFAM" id="SSF54913">
    <property type="entry name" value="GlnB-like"/>
    <property type="match status" value="1"/>
</dbReference>